<name>D7KQP3_ARALL</name>
<proteinExistence type="predicted"/>
<evidence type="ECO:0000313" key="3">
    <source>
        <dbReference type="Proteomes" id="UP000008694"/>
    </source>
</evidence>
<dbReference type="Proteomes" id="UP000008694">
    <property type="component" value="Unassembled WGS sequence"/>
</dbReference>
<sequence>MITNNLILLHHMLLDYGLLYHNDRTYAFLIIVTVVMLLSCLQLIHIFVFFVYQVVFLFHVVKLLQIQQPLGRAIHLQEHLLD</sequence>
<dbReference type="Gramene" id="scaffold_102879.1">
    <property type="protein sequence ID" value="scaffold_102879.1"/>
    <property type="gene ID" value="scaffold_102879.1"/>
</dbReference>
<reference evidence="3" key="1">
    <citation type="journal article" date="2011" name="Nat. Genet.">
        <title>The Arabidopsis lyrata genome sequence and the basis of rapid genome size change.</title>
        <authorList>
            <person name="Hu T.T."/>
            <person name="Pattyn P."/>
            <person name="Bakker E.G."/>
            <person name="Cao J."/>
            <person name="Cheng J.-F."/>
            <person name="Clark R.M."/>
            <person name="Fahlgren N."/>
            <person name="Fawcett J.A."/>
            <person name="Grimwood J."/>
            <person name="Gundlach H."/>
            <person name="Haberer G."/>
            <person name="Hollister J.D."/>
            <person name="Ossowski S."/>
            <person name="Ottilar R.P."/>
            <person name="Salamov A.A."/>
            <person name="Schneeberger K."/>
            <person name="Spannagl M."/>
            <person name="Wang X."/>
            <person name="Yang L."/>
            <person name="Nasrallah M.E."/>
            <person name="Bergelson J."/>
            <person name="Carrington J.C."/>
            <person name="Gaut B.S."/>
            <person name="Schmutz J."/>
            <person name="Mayer K.F.X."/>
            <person name="Van de Peer Y."/>
            <person name="Grigoriev I.V."/>
            <person name="Nordborg M."/>
            <person name="Weigel D."/>
            <person name="Guo Y.-L."/>
        </authorList>
    </citation>
    <scope>NUCLEOTIDE SEQUENCE [LARGE SCALE GENOMIC DNA]</scope>
    <source>
        <strain evidence="3">cv. MN47</strain>
    </source>
</reference>
<feature type="transmembrane region" description="Helical" evidence="1">
    <location>
        <begin position="26"/>
        <end position="58"/>
    </location>
</feature>
<organism evidence="3">
    <name type="scientific">Arabidopsis lyrata subsp. lyrata</name>
    <name type="common">Lyre-leaved rock-cress</name>
    <dbReference type="NCBI Taxonomy" id="81972"/>
    <lineage>
        <taxon>Eukaryota</taxon>
        <taxon>Viridiplantae</taxon>
        <taxon>Streptophyta</taxon>
        <taxon>Embryophyta</taxon>
        <taxon>Tracheophyta</taxon>
        <taxon>Spermatophyta</taxon>
        <taxon>Magnoliopsida</taxon>
        <taxon>eudicotyledons</taxon>
        <taxon>Gunneridae</taxon>
        <taxon>Pentapetalae</taxon>
        <taxon>rosids</taxon>
        <taxon>malvids</taxon>
        <taxon>Brassicales</taxon>
        <taxon>Brassicaceae</taxon>
        <taxon>Camelineae</taxon>
        <taxon>Arabidopsis</taxon>
    </lineage>
</organism>
<keyword evidence="1" id="KW-0812">Transmembrane</keyword>
<keyword evidence="1" id="KW-0472">Membrane</keyword>
<gene>
    <name evidence="2" type="ORF">ARALYDRAFT_890085</name>
</gene>
<protein>
    <submittedName>
        <fullName evidence="2">Predicted protein</fullName>
    </submittedName>
</protein>
<evidence type="ECO:0000313" key="2">
    <source>
        <dbReference type="EMBL" id="EFH69657.1"/>
    </source>
</evidence>
<accession>D7KQP3</accession>
<keyword evidence="1" id="KW-1133">Transmembrane helix</keyword>
<dbReference type="AlphaFoldDB" id="D7KQP3"/>
<dbReference type="HOGENOM" id="CLU_2561383_0_0_1"/>
<evidence type="ECO:0000256" key="1">
    <source>
        <dbReference type="SAM" id="Phobius"/>
    </source>
</evidence>
<keyword evidence="3" id="KW-1185">Reference proteome</keyword>
<dbReference type="EMBL" id="GL348713">
    <property type="protein sequence ID" value="EFH69657.1"/>
    <property type="molecule type" value="Genomic_DNA"/>
</dbReference>